<dbReference type="EMBL" id="GGEC01040549">
    <property type="protein sequence ID" value="MBX21033.1"/>
    <property type="molecule type" value="Transcribed_RNA"/>
</dbReference>
<organism evidence="2">
    <name type="scientific">Rhizophora mucronata</name>
    <name type="common">Asiatic mangrove</name>
    <dbReference type="NCBI Taxonomy" id="61149"/>
    <lineage>
        <taxon>Eukaryota</taxon>
        <taxon>Viridiplantae</taxon>
        <taxon>Streptophyta</taxon>
        <taxon>Embryophyta</taxon>
        <taxon>Tracheophyta</taxon>
        <taxon>Spermatophyta</taxon>
        <taxon>Magnoliopsida</taxon>
        <taxon>eudicotyledons</taxon>
        <taxon>Gunneridae</taxon>
        <taxon>Pentapetalae</taxon>
        <taxon>rosids</taxon>
        <taxon>fabids</taxon>
        <taxon>Malpighiales</taxon>
        <taxon>Rhizophoraceae</taxon>
        <taxon>Rhizophora</taxon>
    </lineage>
</organism>
<keyword evidence="1" id="KW-0732">Signal</keyword>
<sequence length="61" mass="6773">MKRTTVPASNSGGWFLLILLVFLSNFCGLSSSMSQLDPRSAAKKIQMREKVREIFLALING</sequence>
<proteinExistence type="predicted"/>
<name>A0A2P2LSW7_RHIMU</name>
<evidence type="ECO:0000313" key="2">
    <source>
        <dbReference type="EMBL" id="MBX21033.1"/>
    </source>
</evidence>
<feature type="signal peptide" evidence="1">
    <location>
        <begin position="1"/>
        <end position="32"/>
    </location>
</feature>
<protein>
    <submittedName>
        <fullName evidence="2">Alpha-1 2-Mannosidase</fullName>
    </submittedName>
</protein>
<feature type="chain" id="PRO_5015158698" evidence="1">
    <location>
        <begin position="33"/>
        <end position="61"/>
    </location>
</feature>
<accession>A0A2P2LSW7</accession>
<reference evidence="2" key="1">
    <citation type="submission" date="2018-02" db="EMBL/GenBank/DDBJ databases">
        <title>Rhizophora mucronata_Transcriptome.</title>
        <authorList>
            <person name="Meera S.P."/>
            <person name="Sreeshan A."/>
            <person name="Augustine A."/>
        </authorList>
    </citation>
    <scope>NUCLEOTIDE SEQUENCE</scope>
    <source>
        <tissue evidence="2">Leaf</tissue>
    </source>
</reference>
<evidence type="ECO:0000256" key="1">
    <source>
        <dbReference type="SAM" id="SignalP"/>
    </source>
</evidence>
<dbReference type="AlphaFoldDB" id="A0A2P2LSW7"/>